<proteinExistence type="predicted"/>
<accession>A0A328BI03</accession>
<dbReference type="Proteomes" id="UP000249524">
    <property type="component" value="Unassembled WGS sequence"/>
</dbReference>
<comment type="caution">
    <text evidence="1">The sequence shown here is derived from an EMBL/GenBank/DDBJ whole genome shotgun (WGS) entry which is preliminary data.</text>
</comment>
<name>A0A328BI03_9CAUL</name>
<evidence type="ECO:0000313" key="2">
    <source>
        <dbReference type="Proteomes" id="UP000249524"/>
    </source>
</evidence>
<dbReference type="OrthoDB" id="7193413at2"/>
<keyword evidence="2" id="KW-1185">Reference proteome</keyword>
<organism evidence="1 2">
    <name type="scientific">Phenylobacterium kunshanense</name>
    <dbReference type="NCBI Taxonomy" id="1445034"/>
    <lineage>
        <taxon>Bacteria</taxon>
        <taxon>Pseudomonadati</taxon>
        <taxon>Pseudomonadota</taxon>
        <taxon>Alphaproteobacteria</taxon>
        <taxon>Caulobacterales</taxon>
        <taxon>Caulobacteraceae</taxon>
        <taxon>Phenylobacterium</taxon>
    </lineage>
</organism>
<dbReference type="EMBL" id="QFYS01000004">
    <property type="protein sequence ID" value="RAK65596.1"/>
    <property type="molecule type" value="Genomic_DNA"/>
</dbReference>
<evidence type="ECO:0000313" key="1">
    <source>
        <dbReference type="EMBL" id="RAK65596.1"/>
    </source>
</evidence>
<protein>
    <submittedName>
        <fullName evidence="1">Uncharacterized protein</fullName>
    </submittedName>
</protein>
<reference evidence="1 2" key="1">
    <citation type="submission" date="2018-05" db="EMBL/GenBank/DDBJ databases">
        <authorList>
            <person name="Lanie J.A."/>
            <person name="Ng W.-L."/>
            <person name="Kazmierczak K.M."/>
            <person name="Andrzejewski T.M."/>
            <person name="Davidsen T.M."/>
            <person name="Wayne K.J."/>
            <person name="Tettelin H."/>
            <person name="Glass J.I."/>
            <person name="Rusch D."/>
            <person name="Podicherti R."/>
            <person name="Tsui H.-C.T."/>
            <person name="Winkler M.E."/>
        </authorList>
    </citation>
    <scope>NUCLEOTIDE SEQUENCE [LARGE SCALE GENOMIC DNA]</scope>
    <source>
        <strain evidence="1 2">BUT-10</strain>
    </source>
</reference>
<sequence length="107" mass="11268">MQAAFLLSALVAVPIQPVIAPKPEPAPVVRLARPATDFVPAYAHAPPPRIPGVARTAIDRRLDDDVTSSFGFMCGLKPGAERSGSAAAHGYDPTGRFVGARLSFAFR</sequence>
<dbReference type="AlphaFoldDB" id="A0A328BI03"/>
<dbReference type="RefSeq" id="WP_111276192.1">
    <property type="nucleotide sequence ID" value="NZ_QFYS01000004.1"/>
</dbReference>
<gene>
    <name evidence="1" type="ORF">DJ019_11600</name>
</gene>